<keyword evidence="3" id="KW-0418">Kinase</keyword>
<name>A0A5C5X746_9PLAN</name>
<dbReference type="AlphaFoldDB" id="A0A5C5X746"/>
<dbReference type="InterPro" id="IPR042095">
    <property type="entry name" value="SUMF_sf"/>
</dbReference>
<sequence>MIKHFSCRFSSTRSTNDRVLASWQSEVSLIKMRWTIFFLSLGLIFSGCGSEEPVPPPAPKTPTSAPPSPPPKAAAPTRAATPARPAPAKNTPAKGPKVNDSEPITHNHFVYQAAPVRFNISESSEASQKNQFSVIRPKYDGRRMIVQVPEEEATFNPRLTPQMTLPKGFLWLPDFGLNAQGLPQRLICEADGSEMQLIESGVFVQGTDRPETDASPQVNVYVSPFYIDVTETTVAQYERFLEAEPSAAKPILPVGIDEKNAADYPALGLPFRDVLDYAKWAGKDLPTESEWERAARGPNGFVYPWGNTDPPRVDGDLSEILSVGSRPTDLTRTGIYDLSGNAREWVHDWYSSQAYQELVTRSGTPMRDPEGPKLAEILGERVVRGSRDDWELWIRGHANIKRSAPDVGFRCVLRVTEEMLPDNSGATASR</sequence>
<protein>
    <submittedName>
        <fullName evidence="3">Serine/threonine-protein kinase pkn1</fullName>
        <ecNumber evidence="3">2.7.11.1</ecNumber>
    </submittedName>
</protein>
<dbReference type="Proteomes" id="UP000317243">
    <property type="component" value="Unassembled WGS sequence"/>
</dbReference>
<dbReference type="InterPro" id="IPR051043">
    <property type="entry name" value="Sulfatase_Mod_Factor_Kinase"/>
</dbReference>
<dbReference type="Gene3D" id="3.90.1580.10">
    <property type="entry name" value="paralog of FGE (formylglycine-generating enzyme)"/>
    <property type="match status" value="1"/>
</dbReference>
<evidence type="ECO:0000259" key="2">
    <source>
        <dbReference type="Pfam" id="PF03781"/>
    </source>
</evidence>
<dbReference type="GO" id="GO:0004674">
    <property type="term" value="F:protein serine/threonine kinase activity"/>
    <property type="evidence" value="ECO:0007669"/>
    <property type="project" value="UniProtKB-EC"/>
</dbReference>
<accession>A0A5C5X746</accession>
<feature type="domain" description="Sulfatase-modifying factor enzyme-like" evidence="2">
    <location>
        <begin position="194"/>
        <end position="412"/>
    </location>
</feature>
<feature type="region of interest" description="Disordered" evidence="1">
    <location>
        <begin position="51"/>
        <end position="102"/>
    </location>
</feature>
<dbReference type="PANTHER" id="PTHR23150:SF19">
    <property type="entry name" value="FORMYLGLYCINE-GENERATING ENZYME"/>
    <property type="match status" value="1"/>
</dbReference>
<proteinExistence type="predicted"/>
<dbReference type="EMBL" id="SIHI01000001">
    <property type="protein sequence ID" value="TWT58724.1"/>
    <property type="molecule type" value="Genomic_DNA"/>
</dbReference>
<evidence type="ECO:0000256" key="1">
    <source>
        <dbReference type="SAM" id="MobiDB-lite"/>
    </source>
</evidence>
<gene>
    <name evidence="3" type="primary">pkn1_3</name>
    <name evidence="3" type="ORF">KOR42_21100</name>
</gene>
<feature type="compositionally biased region" description="Low complexity" evidence="1">
    <location>
        <begin position="74"/>
        <end position="94"/>
    </location>
</feature>
<organism evidence="3 4">
    <name type="scientific">Thalassoglobus neptunius</name>
    <dbReference type="NCBI Taxonomy" id="1938619"/>
    <lineage>
        <taxon>Bacteria</taxon>
        <taxon>Pseudomonadati</taxon>
        <taxon>Planctomycetota</taxon>
        <taxon>Planctomycetia</taxon>
        <taxon>Planctomycetales</taxon>
        <taxon>Planctomycetaceae</taxon>
        <taxon>Thalassoglobus</taxon>
    </lineage>
</organism>
<keyword evidence="3" id="KW-0808">Transferase</keyword>
<evidence type="ECO:0000313" key="4">
    <source>
        <dbReference type="Proteomes" id="UP000317243"/>
    </source>
</evidence>
<keyword evidence="4" id="KW-1185">Reference proteome</keyword>
<dbReference type="GO" id="GO:0120147">
    <property type="term" value="F:formylglycine-generating oxidase activity"/>
    <property type="evidence" value="ECO:0007669"/>
    <property type="project" value="TreeGrafter"/>
</dbReference>
<dbReference type="Pfam" id="PF03781">
    <property type="entry name" value="FGE-sulfatase"/>
    <property type="match status" value="1"/>
</dbReference>
<feature type="compositionally biased region" description="Pro residues" evidence="1">
    <location>
        <begin position="53"/>
        <end position="73"/>
    </location>
</feature>
<comment type="caution">
    <text evidence="3">The sequence shown here is derived from an EMBL/GenBank/DDBJ whole genome shotgun (WGS) entry which is preliminary data.</text>
</comment>
<dbReference type="SUPFAM" id="SSF56436">
    <property type="entry name" value="C-type lectin-like"/>
    <property type="match status" value="1"/>
</dbReference>
<reference evidence="3 4" key="1">
    <citation type="submission" date="2019-02" db="EMBL/GenBank/DDBJ databases">
        <title>Deep-cultivation of Planctomycetes and their phenomic and genomic characterization uncovers novel biology.</title>
        <authorList>
            <person name="Wiegand S."/>
            <person name="Jogler M."/>
            <person name="Boedeker C."/>
            <person name="Pinto D."/>
            <person name="Vollmers J."/>
            <person name="Rivas-Marin E."/>
            <person name="Kohn T."/>
            <person name="Peeters S.H."/>
            <person name="Heuer A."/>
            <person name="Rast P."/>
            <person name="Oberbeckmann S."/>
            <person name="Bunk B."/>
            <person name="Jeske O."/>
            <person name="Meyerdierks A."/>
            <person name="Storesund J.E."/>
            <person name="Kallscheuer N."/>
            <person name="Luecker S."/>
            <person name="Lage O.M."/>
            <person name="Pohl T."/>
            <person name="Merkel B.J."/>
            <person name="Hornburger P."/>
            <person name="Mueller R.-W."/>
            <person name="Bruemmer F."/>
            <person name="Labrenz M."/>
            <person name="Spormann A.M."/>
            <person name="Op Den Camp H."/>
            <person name="Overmann J."/>
            <person name="Amann R."/>
            <person name="Jetten M.S.M."/>
            <person name="Mascher T."/>
            <person name="Medema M.H."/>
            <person name="Devos D.P."/>
            <person name="Kaster A.-K."/>
            <person name="Ovreas L."/>
            <person name="Rohde M."/>
            <person name="Galperin M.Y."/>
            <person name="Jogler C."/>
        </authorList>
    </citation>
    <scope>NUCLEOTIDE SEQUENCE [LARGE SCALE GENOMIC DNA]</scope>
    <source>
        <strain evidence="3 4">KOR42</strain>
    </source>
</reference>
<dbReference type="EC" id="2.7.11.1" evidence="3"/>
<dbReference type="PANTHER" id="PTHR23150">
    <property type="entry name" value="SULFATASE MODIFYING FACTOR 1, 2"/>
    <property type="match status" value="1"/>
</dbReference>
<dbReference type="InterPro" id="IPR005532">
    <property type="entry name" value="SUMF_dom"/>
</dbReference>
<dbReference type="InterPro" id="IPR016187">
    <property type="entry name" value="CTDL_fold"/>
</dbReference>
<evidence type="ECO:0000313" key="3">
    <source>
        <dbReference type="EMBL" id="TWT58724.1"/>
    </source>
</evidence>